<dbReference type="EMBL" id="WEGH01000001">
    <property type="protein sequence ID" value="MQY03796.1"/>
    <property type="molecule type" value="Genomic_DNA"/>
</dbReference>
<dbReference type="InterPro" id="IPR037401">
    <property type="entry name" value="SnoaL-like"/>
</dbReference>
<proteinExistence type="predicted"/>
<reference evidence="2 3" key="1">
    <citation type="submission" date="2019-10" db="EMBL/GenBank/DDBJ databases">
        <title>Actinomadura rubteroloni sp. nov. and Actinomadura macrotermitis sp. nov., isolated from the gut of fungus growing-termite Macrotermes natalensis.</title>
        <authorList>
            <person name="Benndorf R."/>
            <person name="Martin K."/>
            <person name="Kuefner M."/>
            <person name="De Beer W."/>
            <person name="Kaster A.-K."/>
            <person name="Vollmers J."/>
            <person name="Poulsen M."/>
            <person name="Beemelmanns C."/>
        </authorList>
    </citation>
    <scope>NUCLEOTIDE SEQUENCE [LARGE SCALE GENOMIC DNA]</scope>
    <source>
        <strain evidence="2 3">RB68</strain>
    </source>
</reference>
<dbReference type="OrthoDB" id="459617at2"/>
<accession>A0A7K0BRZ3</accession>
<dbReference type="RefSeq" id="WP_153531678.1">
    <property type="nucleotide sequence ID" value="NZ_WEGH01000001.1"/>
</dbReference>
<name>A0A7K0BRZ3_9ACTN</name>
<sequence length="138" mass="15076">MSAAELVSAYLAGLERADTEAVLKLFAPGAVVHSPLYGPKPATEFYPELFAGTGSSRLTLRSVTEGRTRQGTALISFWFHFDWRLPSGAAAPFDVVDLAELAEDGRIATLRIVYDTVDVRPTFERETGASWRPTADQN</sequence>
<evidence type="ECO:0000313" key="2">
    <source>
        <dbReference type="EMBL" id="MQY03796.1"/>
    </source>
</evidence>
<comment type="caution">
    <text evidence="2">The sequence shown here is derived from an EMBL/GenBank/DDBJ whole genome shotgun (WGS) entry which is preliminary data.</text>
</comment>
<dbReference type="Pfam" id="PF12680">
    <property type="entry name" value="SnoaL_2"/>
    <property type="match status" value="1"/>
</dbReference>
<feature type="domain" description="SnoaL-like" evidence="1">
    <location>
        <begin position="7"/>
        <end position="108"/>
    </location>
</feature>
<dbReference type="SUPFAM" id="SSF54427">
    <property type="entry name" value="NTF2-like"/>
    <property type="match status" value="1"/>
</dbReference>
<dbReference type="AlphaFoldDB" id="A0A7K0BRZ3"/>
<evidence type="ECO:0000313" key="3">
    <source>
        <dbReference type="Proteomes" id="UP000487268"/>
    </source>
</evidence>
<evidence type="ECO:0000259" key="1">
    <source>
        <dbReference type="Pfam" id="PF12680"/>
    </source>
</evidence>
<dbReference type="Gene3D" id="3.10.450.50">
    <property type="match status" value="1"/>
</dbReference>
<keyword evidence="3" id="KW-1185">Reference proteome</keyword>
<gene>
    <name evidence="2" type="ORF">ACRB68_18420</name>
</gene>
<dbReference type="InterPro" id="IPR032710">
    <property type="entry name" value="NTF2-like_dom_sf"/>
</dbReference>
<dbReference type="Proteomes" id="UP000487268">
    <property type="component" value="Unassembled WGS sequence"/>
</dbReference>
<protein>
    <recommendedName>
        <fullName evidence="1">SnoaL-like domain-containing protein</fullName>
    </recommendedName>
</protein>
<organism evidence="2 3">
    <name type="scientific">Actinomadura macrotermitis</name>
    <dbReference type="NCBI Taxonomy" id="2585200"/>
    <lineage>
        <taxon>Bacteria</taxon>
        <taxon>Bacillati</taxon>
        <taxon>Actinomycetota</taxon>
        <taxon>Actinomycetes</taxon>
        <taxon>Streptosporangiales</taxon>
        <taxon>Thermomonosporaceae</taxon>
        <taxon>Actinomadura</taxon>
    </lineage>
</organism>